<feature type="compositionally biased region" description="Basic and acidic residues" evidence="2">
    <location>
        <begin position="458"/>
        <end position="482"/>
    </location>
</feature>
<reference evidence="4" key="1">
    <citation type="submission" date="2021-06" db="EMBL/GenBank/DDBJ databases">
        <authorList>
            <person name="Kallberg Y."/>
            <person name="Tangrot J."/>
            <person name="Rosling A."/>
        </authorList>
    </citation>
    <scope>NUCLEOTIDE SEQUENCE</scope>
    <source>
        <strain evidence="4">UK204</strain>
    </source>
</reference>
<feature type="compositionally biased region" description="Low complexity" evidence="2">
    <location>
        <begin position="139"/>
        <end position="152"/>
    </location>
</feature>
<evidence type="ECO:0000259" key="3">
    <source>
        <dbReference type="PROSITE" id="PS50157"/>
    </source>
</evidence>
<organism evidence="4 5">
    <name type="scientific">Funneliformis caledonium</name>
    <dbReference type="NCBI Taxonomy" id="1117310"/>
    <lineage>
        <taxon>Eukaryota</taxon>
        <taxon>Fungi</taxon>
        <taxon>Fungi incertae sedis</taxon>
        <taxon>Mucoromycota</taxon>
        <taxon>Glomeromycotina</taxon>
        <taxon>Glomeromycetes</taxon>
        <taxon>Glomerales</taxon>
        <taxon>Glomeraceae</taxon>
        <taxon>Funneliformis</taxon>
    </lineage>
</organism>
<dbReference type="PROSITE" id="PS00028">
    <property type="entry name" value="ZINC_FINGER_C2H2_1"/>
    <property type="match status" value="1"/>
</dbReference>
<dbReference type="EMBL" id="CAJVPQ010000595">
    <property type="protein sequence ID" value="CAG8495100.1"/>
    <property type="molecule type" value="Genomic_DNA"/>
</dbReference>
<feature type="compositionally biased region" description="Polar residues" evidence="2">
    <location>
        <begin position="164"/>
        <end position="178"/>
    </location>
</feature>
<evidence type="ECO:0000256" key="2">
    <source>
        <dbReference type="SAM" id="MobiDB-lite"/>
    </source>
</evidence>
<feature type="compositionally biased region" description="Polar residues" evidence="2">
    <location>
        <begin position="106"/>
        <end position="122"/>
    </location>
</feature>
<dbReference type="Proteomes" id="UP000789570">
    <property type="component" value="Unassembled WGS sequence"/>
</dbReference>
<protein>
    <submittedName>
        <fullName evidence="4">6902_t:CDS:1</fullName>
    </submittedName>
</protein>
<dbReference type="AlphaFoldDB" id="A0A9N8ZH35"/>
<proteinExistence type="predicted"/>
<feature type="compositionally biased region" description="Polar residues" evidence="2">
    <location>
        <begin position="491"/>
        <end position="500"/>
    </location>
</feature>
<keyword evidence="1" id="KW-0863">Zinc-finger</keyword>
<evidence type="ECO:0000313" key="4">
    <source>
        <dbReference type="EMBL" id="CAG8495100.1"/>
    </source>
</evidence>
<dbReference type="PANTHER" id="PTHR36167">
    <property type="entry name" value="C2H2 FINGER DOMAIN TRANSCRIPTION FACTOR (EUROFUNG)-RELATED"/>
    <property type="match status" value="1"/>
</dbReference>
<dbReference type="Gene3D" id="3.30.160.60">
    <property type="entry name" value="Classic Zinc Finger"/>
    <property type="match status" value="1"/>
</dbReference>
<dbReference type="PROSITE" id="PS50157">
    <property type="entry name" value="ZINC_FINGER_C2H2_2"/>
    <property type="match status" value="1"/>
</dbReference>
<dbReference type="GO" id="GO:0008270">
    <property type="term" value="F:zinc ion binding"/>
    <property type="evidence" value="ECO:0007669"/>
    <property type="project" value="UniProtKB-KW"/>
</dbReference>
<dbReference type="GO" id="GO:0006355">
    <property type="term" value="P:regulation of DNA-templated transcription"/>
    <property type="evidence" value="ECO:0007669"/>
    <property type="project" value="InterPro"/>
</dbReference>
<accession>A0A9N8ZH35</accession>
<dbReference type="OrthoDB" id="1939603at2759"/>
<evidence type="ECO:0000256" key="1">
    <source>
        <dbReference type="PROSITE-ProRule" id="PRU00042"/>
    </source>
</evidence>
<evidence type="ECO:0000313" key="5">
    <source>
        <dbReference type="Proteomes" id="UP000789570"/>
    </source>
</evidence>
<sequence length="500" mass="53644">MIRLQPTPNDFQNSFNSPRNNLDLTNNTSIGNFSQIPSQNIPSSMYQTAASSQYQQPSFLYGNQSITYTSNNNHSRSSSAASFSRQSPTDGSFGFEANGYSQLNYNRYDQSTNTGSTMNSQPDVKASSLEVQTSPHMIPSSATSSATLSPDSGLKVLPPLSEVFPQSTTLSGQSSNSTAPSPTQSQVVQVQTQQQQQQQAANAAAAVAAAQNGFFQSIQYPDAASYTAEGATYGSATQGSLMSQAQQQSLGQQAAALSQQTQIASNIPVVDPRTLPRLGGATASDLQQAGIQTAAMLDPTRRGSNALLAINTGLTVGSEQSPLSAGSSTGSPIVTGVPGATLNYQHPAAAHQALLNSHFMAAAQSMNNSGMLASSHRSLNGRKGYRPDDDMNSTGERPQKVYSFVALPGINTKKRPRRRYDEIERHYACNYPGCTKSYGTLNHLNAHVQMQKHGPKRHPSEFKELRKQWRRQKREEEERKAAEAAAAKNSVGLNISLPSI</sequence>
<gene>
    <name evidence="4" type="ORF">FCALED_LOCUS3415</name>
</gene>
<dbReference type="PANTHER" id="PTHR36167:SF3">
    <property type="entry name" value="C2H2 FINGER DOMAIN TRANSCRIPTION FACTOR (EUROFUNG)-RELATED"/>
    <property type="match status" value="1"/>
</dbReference>
<keyword evidence="1" id="KW-0862">Zinc</keyword>
<feature type="region of interest" description="Disordered" evidence="2">
    <location>
        <begin position="452"/>
        <end position="500"/>
    </location>
</feature>
<feature type="domain" description="C2H2-type" evidence="3">
    <location>
        <begin position="427"/>
        <end position="458"/>
    </location>
</feature>
<comment type="caution">
    <text evidence="4">The sequence shown here is derived from an EMBL/GenBank/DDBJ whole genome shotgun (WGS) entry which is preliminary data.</text>
</comment>
<dbReference type="InterPro" id="IPR039327">
    <property type="entry name" value="CON7-like"/>
</dbReference>
<feature type="region of interest" description="Disordered" evidence="2">
    <location>
        <begin position="106"/>
        <end position="186"/>
    </location>
</feature>
<keyword evidence="1" id="KW-0479">Metal-binding</keyword>
<feature type="region of interest" description="Disordered" evidence="2">
    <location>
        <begin position="1"/>
        <end position="36"/>
    </location>
</feature>
<dbReference type="InterPro" id="IPR013087">
    <property type="entry name" value="Znf_C2H2_type"/>
</dbReference>
<name>A0A9N8ZH35_9GLOM</name>
<keyword evidence="5" id="KW-1185">Reference proteome</keyword>